<name>A0A518GTT0_9PLAN</name>
<feature type="domain" description="Large ribosomal subunit protein bL12 C-terminal" evidence="2">
    <location>
        <begin position="74"/>
        <end position="102"/>
    </location>
</feature>
<dbReference type="AlphaFoldDB" id="A0A518GTT0"/>
<keyword evidence="1" id="KW-1133">Transmembrane helix</keyword>
<gene>
    <name evidence="3" type="primary">rplL_2</name>
    <name evidence="3" type="ORF">Spb1_39410</name>
</gene>
<organism evidence="3 4">
    <name type="scientific">Planctopirus ephydatiae</name>
    <dbReference type="NCBI Taxonomy" id="2528019"/>
    <lineage>
        <taxon>Bacteria</taxon>
        <taxon>Pseudomonadati</taxon>
        <taxon>Planctomycetota</taxon>
        <taxon>Planctomycetia</taxon>
        <taxon>Planctomycetales</taxon>
        <taxon>Planctomycetaceae</taxon>
        <taxon>Planctopirus</taxon>
    </lineage>
</organism>
<keyword evidence="3" id="KW-0687">Ribonucleoprotein</keyword>
<dbReference type="GO" id="GO:0006412">
    <property type="term" value="P:translation"/>
    <property type="evidence" value="ECO:0007669"/>
    <property type="project" value="InterPro"/>
</dbReference>
<evidence type="ECO:0000313" key="4">
    <source>
        <dbReference type="Proteomes" id="UP000315349"/>
    </source>
</evidence>
<dbReference type="KEGG" id="peh:Spb1_39410"/>
<keyword evidence="3" id="KW-0689">Ribosomal protein</keyword>
<dbReference type="InterPro" id="IPR014719">
    <property type="entry name" value="Ribosomal_bL12_C/ClpS-like"/>
</dbReference>
<dbReference type="Proteomes" id="UP000315349">
    <property type="component" value="Chromosome"/>
</dbReference>
<dbReference type="SUPFAM" id="SSF54736">
    <property type="entry name" value="ClpS-like"/>
    <property type="match status" value="1"/>
</dbReference>
<dbReference type="GO" id="GO:0003735">
    <property type="term" value="F:structural constituent of ribosome"/>
    <property type="evidence" value="ECO:0007669"/>
    <property type="project" value="InterPro"/>
</dbReference>
<dbReference type="Pfam" id="PF00542">
    <property type="entry name" value="Ribosomal_L12"/>
    <property type="match status" value="1"/>
</dbReference>
<evidence type="ECO:0000256" key="1">
    <source>
        <dbReference type="SAM" id="Phobius"/>
    </source>
</evidence>
<keyword evidence="1" id="KW-0472">Membrane</keyword>
<protein>
    <submittedName>
        <fullName evidence="3">50S ribosomal protein L7/L12</fullName>
    </submittedName>
</protein>
<evidence type="ECO:0000259" key="2">
    <source>
        <dbReference type="Pfam" id="PF00542"/>
    </source>
</evidence>
<evidence type="ECO:0000313" key="3">
    <source>
        <dbReference type="EMBL" id="QDV31994.1"/>
    </source>
</evidence>
<dbReference type="InterPro" id="IPR013823">
    <property type="entry name" value="Ribosomal_bL12_C"/>
</dbReference>
<sequence>MEAMPIVLIGGGIFVLGLLAVMALFLLRLLSTPAERDPVDQHELQQRRDERKARFQKLLTDLPTSTRDEIIDLIGQRQKIAAIKVLRDATGMGLREAKEAVELLE</sequence>
<accession>A0A518GTT0</accession>
<dbReference type="GO" id="GO:0005840">
    <property type="term" value="C:ribosome"/>
    <property type="evidence" value="ECO:0007669"/>
    <property type="project" value="UniProtKB-KW"/>
</dbReference>
<dbReference type="EMBL" id="CP036299">
    <property type="protein sequence ID" value="QDV31994.1"/>
    <property type="molecule type" value="Genomic_DNA"/>
</dbReference>
<keyword evidence="4" id="KW-1185">Reference proteome</keyword>
<feature type="transmembrane region" description="Helical" evidence="1">
    <location>
        <begin position="6"/>
        <end position="27"/>
    </location>
</feature>
<dbReference type="Gene3D" id="3.30.1390.10">
    <property type="match status" value="1"/>
</dbReference>
<proteinExistence type="predicted"/>
<keyword evidence="1" id="KW-0812">Transmembrane</keyword>
<reference evidence="3 4" key="1">
    <citation type="submission" date="2019-02" db="EMBL/GenBank/DDBJ databases">
        <title>Deep-cultivation of Planctomycetes and their phenomic and genomic characterization uncovers novel biology.</title>
        <authorList>
            <person name="Wiegand S."/>
            <person name="Jogler M."/>
            <person name="Boedeker C."/>
            <person name="Pinto D."/>
            <person name="Vollmers J."/>
            <person name="Rivas-Marin E."/>
            <person name="Kohn T."/>
            <person name="Peeters S.H."/>
            <person name="Heuer A."/>
            <person name="Rast P."/>
            <person name="Oberbeckmann S."/>
            <person name="Bunk B."/>
            <person name="Jeske O."/>
            <person name="Meyerdierks A."/>
            <person name="Storesund J.E."/>
            <person name="Kallscheuer N."/>
            <person name="Luecker S."/>
            <person name="Lage O.M."/>
            <person name="Pohl T."/>
            <person name="Merkel B.J."/>
            <person name="Hornburger P."/>
            <person name="Mueller R.-W."/>
            <person name="Bruemmer F."/>
            <person name="Labrenz M."/>
            <person name="Spormann A.M."/>
            <person name="Op den Camp H."/>
            <person name="Overmann J."/>
            <person name="Amann R."/>
            <person name="Jetten M.S.M."/>
            <person name="Mascher T."/>
            <person name="Medema M.H."/>
            <person name="Devos D.P."/>
            <person name="Kaster A.-K."/>
            <person name="Ovreas L."/>
            <person name="Rohde M."/>
            <person name="Galperin M.Y."/>
            <person name="Jogler C."/>
        </authorList>
    </citation>
    <scope>NUCLEOTIDE SEQUENCE [LARGE SCALE GENOMIC DNA]</scope>
    <source>
        <strain evidence="3 4">Spb1</strain>
    </source>
</reference>